<dbReference type="KEGG" id="sapo:SAPIO_CDS4427"/>
<accession>A0A084G862</accession>
<gene>
    <name evidence="2" type="ORF">SAPIO_CDS4427</name>
</gene>
<comment type="caution">
    <text evidence="2">The sequence shown here is derived from an EMBL/GenBank/DDBJ whole genome shotgun (WGS) entry which is preliminary data.</text>
</comment>
<feature type="signal peptide" evidence="1">
    <location>
        <begin position="1"/>
        <end position="17"/>
    </location>
</feature>
<dbReference type="PANTHER" id="PTHR39603">
    <property type="entry name" value="CYANOVIRIN-N DOMAIN-CONTAINING PROTEIN"/>
    <property type="match status" value="1"/>
</dbReference>
<reference evidence="2 3" key="1">
    <citation type="journal article" date="2014" name="Genome Announc.">
        <title>Draft genome sequence of the pathogenic fungus Scedosporium apiospermum.</title>
        <authorList>
            <person name="Vandeputte P."/>
            <person name="Ghamrawi S."/>
            <person name="Rechenmann M."/>
            <person name="Iltis A."/>
            <person name="Giraud S."/>
            <person name="Fleury M."/>
            <person name="Thornton C."/>
            <person name="Delhaes L."/>
            <person name="Meyer W."/>
            <person name="Papon N."/>
            <person name="Bouchara J.P."/>
        </authorList>
    </citation>
    <scope>NUCLEOTIDE SEQUENCE [LARGE SCALE GENOMIC DNA]</scope>
    <source>
        <strain evidence="2 3">IHEM 14462</strain>
    </source>
</reference>
<evidence type="ECO:0000256" key="1">
    <source>
        <dbReference type="SAM" id="SignalP"/>
    </source>
</evidence>
<keyword evidence="1" id="KW-0732">Signal</keyword>
<evidence type="ECO:0008006" key="4">
    <source>
        <dbReference type="Google" id="ProtNLM"/>
    </source>
</evidence>
<dbReference type="VEuPathDB" id="FungiDB:SAPIO_CDS4427"/>
<dbReference type="Proteomes" id="UP000028545">
    <property type="component" value="Unassembled WGS sequence"/>
</dbReference>
<dbReference type="HOGENOM" id="CLU_104265_0_0_1"/>
<organism evidence="2 3">
    <name type="scientific">Pseudallescheria apiosperma</name>
    <name type="common">Scedosporium apiospermum</name>
    <dbReference type="NCBI Taxonomy" id="563466"/>
    <lineage>
        <taxon>Eukaryota</taxon>
        <taxon>Fungi</taxon>
        <taxon>Dikarya</taxon>
        <taxon>Ascomycota</taxon>
        <taxon>Pezizomycotina</taxon>
        <taxon>Sordariomycetes</taxon>
        <taxon>Hypocreomycetidae</taxon>
        <taxon>Microascales</taxon>
        <taxon>Microascaceae</taxon>
        <taxon>Scedosporium</taxon>
    </lineage>
</organism>
<protein>
    <recommendedName>
        <fullName evidence="4">Ecp2 effector protein domain-containing protein</fullName>
    </recommendedName>
</protein>
<dbReference type="PANTHER" id="PTHR39603:SF1">
    <property type="entry name" value="CYANOVIRIN-N DOMAIN-CONTAINING PROTEIN"/>
    <property type="match status" value="1"/>
</dbReference>
<proteinExistence type="predicted"/>
<keyword evidence="3" id="KW-1185">Reference proteome</keyword>
<dbReference type="OrthoDB" id="2112446at2759"/>
<name>A0A084G862_PSEDA</name>
<evidence type="ECO:0000313" key="3">
    <source>
        <dbReference type="Proteomes" id="UP000028545"/>
    </source>
</evidence>
<dbReference type="GeneID" id="27723499"/>
<dbReference type="RefSeq" id="XP_016643323.1">
    <property type="nucleotide sequence ID" value="XM_016786978.1"/>
</dbReference>
<evidence type="ECO:0000313" key="2">
    <source>
        <dbReference type="EMBL" id="KEZ43524.1"/>
    </source>
</evidence>
<dbReference type="AlphaFoldDB" id="A0A084G862"/>
<sequence length="167" mass="17966">MLFTNLLLATLATLSAAEVALESSPSVGVFSFAEWIEGIIQNPDGDNLTPEEAYAAWELSVNQTELSGHDAVTCANYLADKGRRGINCRANTYTIMCDHRTAKIFGGAGNGVSDTTSNCNDVARAVGFILDRCSRNDGMVQGSDFAYGNGNFQIQIRNAQHCGSLYR</sequence>
<feature type="chain" id="PRO_5001775565" description="Ecp2 effector protein domain-containing protein" evidence="1">
    <location>
        <begin position="18"/>
        <end position="167"/>
    </location>
</feature>
<dbReference type="EMBL" id="JOWA01000092">
    <property type="protein sequence ID" value="KEZ43524.1"/>
    <property type="molecule type" value="Genomic_DNA"/>
</dbReference>
<dbReference type="OMA" id="DAVECIN"/>